<feature type="non-terminal residue" evidence="1">
    <location>
        <position position="29"/>
    </location>
</feature>
<proteinExistence type="predicted"/>
<dbReference type="EMBL" id="UOFW01000020">
    <property type="protein sequence ID" value="VAX02685.1"/>
    <property type="molecule type" value="Genomic_DNA"/>
</dbReference>
<gene>
    <name evidence="1" type="ORF">MNBD_ALPHA03-70</name>
</gene>
<sequence length="29" mass="3275">MTNNYKTLDGRVVAGAMYEDISRRATELV</sequence>
<dbReference type="AlphaFoldDB" id="A0A3B1B8P3"/>
<accession>A0A3B1B8P3</accession>
<protein>
    <submittedName>
        <fullName evidence="1">Uncharacterized protein</fullName>
    </submittedName>
</protein>
<evidence type="ECO:0000313" key="1">
    <source>
        <dbReference type="EMBL" id="VAX02685.1"/>
    </source>
</evidence>
<organism evidence="1">
    <name type="scientific">hydrothermal vent metagenome</name>
    <dbReference type="NCBI Taxonomy" id="652676"/>
    <lineage>
        <taxon>unclassified sequences</taxon>
        <taxon>metagenomes</taxon>
        <taxon>ecological metagenomes</taxon>
    </lineage>
</organism>
<reference evidence="1" key="1">
    <citation type="submission" date="2018-06" db="EMBL/GenBank/DDBJ databases">
        <authorList>
            <person name="Zhirakovskaya E."/>
        </authorList>
    </citation>
    <scope>NUCLEOTIDE SEQUENCE</scope>
</reference>
<name>A0A3B1B8P3_9ZZZZ</name>